<accession>A0A7R7IB06</accession>
<dbReference type="Proteomes" id="UP000595897">
    <property type="component" value="Chromosome"/>
</dbReference>
<dbReference type="PANTHER" id="PTHR21310:SF48">
    <property type="entry name" value="AMINOGLYCOSIDE PHOSPHOTRANSFERASE DOMAIN-CONTAINING PROTEIN"/>
    <property type="match status" value="1"/>
</dbReference>
<name>A0A7R7IB06_9FIRM</name>
<dbReference type="PANTHER" id="PTHR21310">
    <property type="entry name" value="AMINOGLYCOSIDE PHOSPHOTRANSFERASE-RELATED-RELATED"/>
    <property type="match status" value="1"/>
</dbReference>
<evidence type="ECO:0000313" key="3">
    <source>
        <dbReference type="Proteomes" id="UP000595897"/>
    </source>
</evidence>
<dbReference type="InterPro" id="IPR051678">
    <property type="entry name" value="AGP_Transferase"/>
</dbReference>
<proteinExistence type="predicted"/>
<dbReference type="RefSeq" id="WP_271714356.1">
    <property type="nucleotide sequence ID" value="NZ_AP024169.1"/>
</dbReference>
<reference evidence="2 3" key="1">
    <citation type="submission" date="2020-11" db="EMBL/GenBank/DDBJ databases">
        <title>Draft genome sequencing of a Lachnospiraceae strain isolated from anoxic soil subjected to BSD treatment.</title>
        <authorList>
            <person name="Uek A."/>
            <person name="Tonouchi A."/>
        </authorList>
    </citation>
    <scope>NUCLEOTIDE SEQUENCE [LARGE SCALE GENOMIC DNA]</scope>
    <source>
        <strain evidence="2 3">TB5</strain>
    </source>
</reference>
<dbReference type="Pfam" id="PF01636">
    <property type="entry name" value="APH"/>
    <property type="match status" value="1"/>
</dbReference>
<dbReference type="EMBL" id="AP024169">
    <property type="protein sequence ID" value="BCN29058.1"/>
    <property type="molecule type" value="Genomic_DNA"/>
</dbReference>
<feature type="domain" description="Aminoglycoside phosphotransferase" evidence="1">
    <location>
        <begin position="30"/>
        <end position="243"/>
    </location>
</feature>
<keyword evidence="3" id="KW-1185">Reference proteome</keyword>
<dbReference type="InterPro" id="IPR011009">
    <property type="entry name" value="Kinase-like_dom_sf"/>
</dbReference>
<dbReference type="AlphaFoldDB" id="A0A7R7IB06"/>
<organism evidence="2 3">
    <name type="scientific">Anaeromicropila herbilytica</name>
    <dbReference type="NCBI Taxonomy" id="2785025"/>
    <lineage>
        <taxon>Bacteria</taxon>
        <taxon>Bacillati</taxon>
        <taxon>Bacillota</taxon>
        <taxon>Clostridia</taxon>
        <taxon>Lachnospirales</taxon>
        <taxon>Lachnospiraceae</taxon>
        <taxon>Anaeromicropila</taxon>
    </lineage>
</organism>
<dbReference type="KEGG" id="ahb:bsdtb5_03530"/>
<gene>
    <name evidence="2" type="ORF">bsdtb5_03530</name>
</gene>
<evidence type="ECO:0000313" key="2">
    <source>
        <dbReference type="EMBL" id="BCN29058.1"/>
    </source>
</evidence>
<dbReference type="InterPro" id="IPR002575">
    <property type="entry name" value="Aminoglycoside_PTrfase"/>
</dbReference>
<dbReference type="Gene3D" id="3.90.1200.10">
    <property type="match status" value="1"/>
</dbReference>
<evidence type="ECO:0000259" key="1">
    <source>
        <dbReference type="Pfam" id="PF01636"/>
    </source>
</evidence>
<dbReference type="SUPFAM" id="SSF56112">
    <property type="entry name" value="Protein kinase-like (PK-like)"/>
    <property type="match status" value="1"/>
</dbReference>
<sequence length="321" mass="37602">MLITNEDIIDLAKPILGDNVIICKQIKTNNNSAFVVKSDGNEYIVKFYLYRNWPENDKIPYINQLLQKNNIPCAKIKAYDREGSKFENGYIIEERISGVPVLSKDGIPLIPTNIFTSELERYLYDLLAKQVSKVHNITFSKFGYINGGHPIYHTFHEFMEEMMMQCNTDGLLEHHVFTKPEITELIHGLCERFKEYSDLKPVFCHGDLSMRNVIYNEGEITLIDWDDSMALPWMADVAYLTYPFVCSKVKQLENRKVFLDSYITAYDKGRFDTFEKLYHTFLSIKYLDWFYKYRAGKGTHRMKCNLNELLKDIGLDIQLRV</sequence>
<protein>
    <recommendedName>
        <fullName evidence="1">Aminoglycoside phosphotransferase domain-containing protein</fullName>
    </recommendedName>
</protein>